<keyword evidence="1" id="KW-0732">Signal</keyword>
<evidence type="ECO:0000313" key="4">
    <source>
        <dbReference type="Proteomes" id="UP000298347"/>
    </source>
</evidence>
<dbReference type="GO" id="GO:0004553">
    <property type="term" value="F:hydrolase activity, hydrolyzing O-glycosyl compounds"/>
    <property type="evidence" value="ECO:0007669"/>
    <property type="project" value="InterPro"/>
</dbReference>
<protein>
    <submittedName>
        <fullName evidence="3">Peptidoglycan-binding protein LysM</fullName>
    </submittedName>
</protein>
<dbReference type="Proteomes" id="UP000298347">
    <property type="component" value="Unassembled WGS sequence"/>
</dbReference>
<organism evidence="3 4">
    <name type="scientific">Sporolactobacillus shoreae</name>
    <dbReference type="NCBI Taxonomy" id="1465501"/>
    <lineage>
        <taxon>Bacteria</taxon>
        <taxon>Bacillati</taxon>
        <taxon>Bacillota</taxon>
        <taxon>Bacilli</taxon>
        <taxon>Bacillales</taxon>
        <taxon>Sporolactobacillaceae</taxon>
        <taxon>Sporolactobacillus</taxon>
    </lineage>
</organism>
<gene>
    <name evidence="3" type="ORF">E4665_02555</name>
</gene>
<dbReference type="EMBL" id="SRJD01000002">
    <property type="protein sequence ID" value="TGA99847.1"/>
    <property type="molecule type" value="Genomic_DNA"/>
</dbReference>
<sequence length="143" mass="15856">MCLLHACHIQLVNYSHKGRVRSTNLRKILMTLAIAFLIISGFSDQAQAQTPTKSMTVSASAYCEMGRTATGFSFKKYPNAKVVAVDPRYIPLGSKVKIPGYGIAIARDTGGAIKGKKIDIHFKSRHQALMWGRKNVKITIYRN</sequence>
<evidence type="ECO:0000256" key="1">
    <source>
        <dbReference type="ARBA" id="ARBA00022729"/>
    </source>
</evidence>
<name>A0A4Z0GSE6_9BACL</name>
<dbReference type="OrthoDB" id="9798935at2"/>
<dbReference type="AlphaFoldDB" id="A0A4Z0GSE6"/>
<comment type="caution">
    <text evidence="3">The sequence shown here is derived from an EMBL/GenBank/DDBJ whole genome shotgun (WGS) entry which is preliminary data.</text>
</comment>
<dbReference type="InterPro" id="IPR036908">
    <property type="entry name" value="RlpA-like_sf"/>
</dbReference>
<keyword evidence="4" id="KW-1185">Reference proteome</keyword>
<evidence type="ECO:0000313" key="3">
    <source>
        <dbReference type="EMBL" id="TGA99847.1"/>
    </source>
</evidence>
<evidence type="ECO:0000259" key="2">
    <source>
        <dbReference type="Pfam" id="PF06725"/>
    </source>
</evidence>
<dbReference type="GO" id="GO:0019867">
    <property type="term" value="C:outer membrane"/>
    <property type="evidence" value="ECO:0007669"/>
    <property type="project" value="InterPro"/>
</dbReference>
<dbReference type="PANTHER" id="PTHR39160:SF4">
    <property type="entry name" value="RESUSCITATION-PROMOTING FACTOR RPFB"/>
    <property type="match status" value="1"/>
</dbReference>
<dbReference type="Gene3D" id="2.40.40.10">
    <property type="entry name" value="RlpA-like domain"/>
    <property type="match status" value="1"/>
</dbReference>
<dbReference type="GO" id="GO:0009254">
    <property type="term" value="P:peptidoglycan turnover"/>
    <property type="evidence" value="ECO:0007669"/>
    <property type="project" value="InterPro"/>
</dbReference>
<proteinExistence type="predicted"/>
<dbReference type="CDD" id="cd22786">
    <property type="entry name" value="DPBB_YuiC-like"/>
    <property type="match status" value="1"/>
</dbReference>
<dbReference type="InterPro" id="IPR010611">
    <property type="entry name" value="3D_dom"/>
</dbReference>
<dbReference type="Pfam" id="PF06725">
    <property type="entry name" value="3D"/>
    <property type="match status" value="1"/>
</dbReference>
<dbReference type="InterPro" id="IPR051933">
    <property type="entry name" value="Resuscitation_pf_RpfB"/>
</dbReference>
<reference evidence="3 4" key="1">
    <citation type="journal article" date="2015" name="Int. J. Syst. Evol. Microbiol.">
        <title>Sporolactobacillus shoreae sp. nov. and Sporolactobacillus spathodeae sp. nov., two spore-forming lactic acid bacteria isolated from tree barks in Thailand.</title>
        <authorList>
            <person name="Thamacharoensuk T."/>
            <person name="Kitahara M."/>
            <person name="Ohkuma M."/>
            <person name="Thongchul N."/>
            <person name="Tanasupawat S."/>
        </authorList>
    </citation>
    <scope>NUCLEOTIDE SEQUENCE [LARGE SCALE GENOMIC DNA]</scope>
    <source>
        <strain evidence="3 4">BK92</strain>
    </source>
</reference>
<accession>A0A4Z0GSE6</accession>
<dbReference type="PANTHER" id="PTHR39160">
    <property type="entry name" value="CELL WALL-BINDING PROTEIN YOCH"/>
    <property type="match status" value="1"/>
</dbReference>
<feature type="domain" description="3D" evidence="2">
    <location>
        <begin position="81"/>
        <end position="140"/>
    </location>
</feature>
<dbReference type="SUPFAM" id="SSF50685">
    <property type="entry name" value="Barwin-like endoglucanases"/>
    <property type="match status" value="1"/>
</dbReference>